<keyword evidence="2" id="KW-1185">Reference proteome</keyword>
<dbReference type="EMBL" id="CP019893">
    <property type="protein sequence ID" value="ARS88614.1"/>
    <property type="molecule type" value="Genomic_DNA"/>
</dbReference>
<dbReference type="AlphaFoldDB" id="A0A2Z2HUB2"/>
<dbReference type="Pfam" id="PF24037">
    <property type="entry name" value="DUF7346"/>
    <property type="match status" value="1"/>
</dbReference>
<dbReference type="SUPFAM" id="SSF46785">
    <property type="entry name" value="Winged helix' DNA-binding domain"/>
    <property type="match status" value="1"/>
</dbReference>
<gene>
    <name evidence="1" type="ORF">B1756_01800</name>
</gene>
<reference evidence="2" key="1">
    <citation type="submission" date="2017-02" db="EMBL/GenBank/DDBJ databases">
        <title>Natronthermophilus aegyptiacus gen. nov.,sp. nov., an aerobic, extremely halophilic alkalithermophilic archaeon isolated from the athalassohaline Wadi An Natrun, Egypt.</title>
        <authorList>
            <person name="Zhao B."/>
        </authorList>
    </citation>
    <scope>NUCLEOTIDE SEQUENCE [LARGE SCALE GENOMIC DNA]</scope>
    <source>
        <strain evidence="2">JW/NM-HA 15</strain>
    </source>
</reference>
<dbReference type="KEGG" id="naj:B1756_01800"/>
<dbReference type="OrthoDB" id="201100at2157"/>
<protein>
    <submittedName>
        <fullName evidence="1">Uncharacterized protein</fullName>
    </submittedName>
</protein>
<sequence>MQPVEDDTGNRYLLCKRSTDSSLVRDPVTGTERYIPNDRLETVDVEPLEAAAGAVPAPLRTLLTSVHDEPTLGLLFELEARGPLAVRTILGETTFCESDLNGRLSVLVAVGLLEEATVAGERGYGLTETGEAALETLREGIADNEHTGDPASRDS</sequence>
<dbReference type="Proteomes" id="UP000250088">
    <property type="component" value="Chromosome"/>
</dbReference>
<evidence type="ECO:0000313" key="1">
    <source>
        <dbReference type="EMBL" id="ARS88614.1"/>
    </source>
</evidence>
<dbReference type="InterPro" id="IPR036390">
    <property type="entry name" value="WH_DNA-bd_sf"/>
</dbReference>
<dbReference type="GeneID" id="32892772"/>
<proteinExistence type="predicted"/>
<dbReference type="InterPro" id="IPR055770">
    <property type="entry name" value="DUF7346"/>
</dbReference>
<dbReference type="RefSeq" id="WP_086886997.1">
    <property type="nucleotide sequence ID" value="NZ_CP019893.1"/>
</dbReference>
<evidence type="ECO:0000313" key="2">
    <source>
        <dbReference type="Proteomes" id="UP000250088"/>
    </source>
</evidence>
<organism evidence="1 2">
    <name type="scientific">Natrarchaeobaculum aegyptiacum</name>
    <dbReference type="NCBI Taxonomy" id="745377"/>
    <lineage>
        <taxon>Archaea</taxon>
        <taxon>Methanobacteriati</taxon>
        <taxon>Methanobacteriota</taxon>
        <taxon>Stenosarchaea group</taxon>
        <taxon>Halobacteria</taxon>
        <taxon>Halobacteriales</taxon>
        <taxon>Natrialbaceae</taxon>
        <taxon>Natrarchaeobaculum</taxon>
    </lineage>
</organism>
<name>A0A2Z2HUB2_9EURY</name>
<accession>A0A2Z2HUB2</accession>